<proteinExistence type="predicted"/>
<dbReference type="EMBL" id="JAQJZL010000009">
    <property type="protein sequence ID" value="KAJ6038077.1"/>
    <property type="molecule type" value="Genomic_DNA"/>
</dbReference>
<comment type="caution">
    <text evidence="1">The sequence shown here is derived from an EMBL/GenBank/DDBJ whole genome shotgun (WGS) entry which is preliminary data.</text>
</comment>
<accession>A0AAD6I8W7</accession>
<organism evidence="1 2">
    <name type="scientific">Penicillium canescens</name>
    <dbReference type="NCBI Taxonomy" id="5083"/>
    <lineage>
        <taxon>Eukaryota</taxon>
        <taxon>Fungi</taxon>
        <taxon>Dikarya</taxon>
        <taxon>Ascomycota</taxon>
        <taxon>Pezizomycotina</taxon>
        <taxon>Eurotiomycetes</taxon>
        <taxon>Eurotiomycetidae</taxon>
        <taxon>Eurotiales</taxon>
        <taxon>Aspergillaceae</taxon>
        <taxon>Penicillium</taxon>
    </lineage>
</organism>
<evidence type="ECO:0000313" key="2">
    <source>
        <dbReference type="Proteomes" id="UP001219568"/>
    </source>
</evidence>
<name>A0AAD6I8W7_PENCN</name>
<protein>
    <submittedName>
        <fullName evidence="1">Uncharacterized protein</fullName>
    </submittedName>
</protein>
<gene>
    <name evidence="1" type="ORF">N7460_007848</name>
</gene>
<dbReference type="Proteomes" id="UP001219568">
    <property type="component" value="Unassembled WGS sequence"/>
</dbReference>
<evidence type="ECO:0000313" key="1">
    <source>
        <dbReference type="EMBL" id="KAJ6038077.1"/>
    </source>
</evidence>
<dbReference type="AlphaFoldDB" id="A0AAD6I8W7"/>
<reference evidence="1" key="2">
    <citation type="submission" date="2023-01" db="EMBL/GenBank/DDBJ databases">
        <authorList>
            <person name="Petersen C."/>
        </authorList>
    </citation>
    <scope>NUCLEOTIDE SEQUENCE</scope>
    <source>
        <strain evidence="1">IBT 15450</strain>
    </source>
</reference>
<reference evidence="1" key="1">
    <citation type="journal article" date="2023" name="IMA Fungus">
        <title>Comparative genomic study of the Penicillium genus elucidates a diverse pangenome and 15 lateral gene transfer events.</title>
        <authorList>
            <person name="Petersen C."/>
            <person name="Sorensen T."/>
            <person name="Nielsen M.R."/>
            <person name="Sondergaard T.E."/>
            <person name="Sorensen J.L."/>
            <person name="Fitzpatrick D.A."/>
            <person name="Frisvad J.C."/>
            <person name="Nielsen K.L."/>
        </authorList>
    </citation>
    <scope>NUCLEOTIDE SEQUENCE</scope>
    <source>
        <strain evidence="1">IBT 15450</strain>
    </source>
</reference>
<keyword evidence="2" id="KW-1185">Reference proteome</keyword>
<sequence length="129" mass="15301">MDNIAYKRNIVEAEEVQFGNRYYNSNPKEACKATLSSDTLKFIFTSRPYPTIQSQLRSLFRRNLDSVTIRDEHTLNSIMIRHDIDMFIDTKVDQVLAELRPGQDNDREHQKLRKYLTRNLKGRSIRSYM</sequence>